<protein>
    <submittedName>
        <fullName evidence="2">Uncharacterized protein</fullName>
    </submittedName>
</protein>
<dbReference type="AlphaFoldDB" id="A0A453J6A7"/>
<dbReference type="Gramene" id="AET4Gv20811900.4">
    <property type="protein sequence ID" value="AET4Gv20811900.4"/>
    <property type="gene ID" value="AET4Gv20811900"/>
</dbReference>
<reference evidence="2" key="4">
    <citation type="submission" date="2019-03" db="UniProtKB">
        <authorList>
            <consortium name="EnsemblPlants"/>
        </authorList>
    </citation>
    <scope>IDENTIFICATION</scope>
</reference>
<feature type="region of interest" description="Disordered" evidence="1">
    <location>
        <begin position="546"/>
        <end position="583"/>
    </location>
</feature>
<evidence type="ECO:0000313" key="3">
    <source>
        <dbReference type="Proteomes" id="UP000015105"/>
    </source>
</evidence>
<sequence>VLANSIFLESQVLTFVSVRGTPTSLAVRPSSPPEGPNPFTKKRKKSPTRSTKPTLHTLPTRDAHSTFAPSSSRIRPQPGVDTMAYSGDRRPSPPPPPQPHAPLSYLSPSAAPFTVGRPRGAAAPDPVPNAPANPSPYPDLPTAPSLYDSWVEPPASYMDLEAGAAAGYRGFANSDGFLVSENTHNGLYTGNHFGTNMQPHSFTTCSSEWMEEKYPGIYQRTSKALPSDFGSSVIHQPSVSPNMFACLDKKPCSTPQPVNQHSPYSAYDNYMAHLPSSSTYPLDYNLSMPPVSASPEVCATTKSLSPTTDGHILENAFSSPYMNPCRLNLDYFDTMQNEQKDLFGHQTAYKPYGDWSNSDNGTRIMGSYPLSRRGVGENYPLGESSETGRPVQPGTYPLNRHGVGENYLSGDTSESGRPVQPSSEVKSGFKSLQASCSNVSPSEHAFSQPRDLFIEPLEVNNPVVDSPCWKGTPTVHQSSFGVKNDEAPFSANGSDDLHDLHQSKKLSEFGTSNSVLFPKRHDTSNPENDSCLPYYANYLSSFSPPSGCKKSEGHSDAQRSNVGDSDCMARSSHPSYVSVDQGTRREKHVICKTGDNSGNGVTPGQQGGVFLGKRTFEPIVLGRDFASHVVVMNEDSGKKVSSNVDAAPIAKARSLTKESLQGNTCVHKDVATLESLYSEMPMKIGLEHLTHCSAGVEESVKISSDKVTCRSKTQEDLIKSIYNFSVVLLSTCDGGYVLEESEHALVQSTIHNLSSLSSKIRKAALKNDDVNGNCRQTRSDTTMCHGKNHQPEKFDGLDWENIGADFKTFILEDLTKLPEENAIGDTKDAQMLIYKNLWIEAEASMCKLKYELQLARMKLATKHCNQQTAAAPADSLGEAKASNLPKHKNSLCFEGIADSSKQQNHVKERNIGNAALLPQGGDKVDADVFARLKVLKLREKSINCSREVNADLQKGTSNYNRTDVVDDTVFDNAVDDRITSLVEDIIKERSEASSSEGGEADGATIAAPNDFMSFNNNTRSLDGDTNIEQLESSESKVHGAFMSKLKDLMCCSDDVSSSNEGQAASKNEFGQLEDVVMARLQVLKRREDNNSSAVNEGQEVFHSDDWAGHFETKRLGRGAHDELIQKTDLPDDAGSRAQSDEADSKTASQYVSALLEEPRVVSAPAEPASAQMHDEQLSSSPPEWEHVLKEDFFLPGNHLK</sequence>
<dbReference type="PANTHER" id="PTHR34361:SF11">
    <property type="entry name" value="DUF3741 DOMAIN-CONTAINING PROTEIN"/>
    <property type="match status" value="1"/>
</dbReference>
<evidence type="ECO:0000256" key="1">
    <source>
        <dbReference type="SAM" id="MobiDB-lite"/>
    </source>
</evidence>
<feature type="compositionally biased region" description="Low complexity" evidence="1">
    <location>
        <begin position="992"/>
        <end position="1003"/>
    </location>
</feature>
<feature type="compositionally biased region" description="Polar residues" evidence="1">
    <location>
        <begin position="409"/>
        <end position="428"/>
    </location>
</feature>
<name>A0A453J6A7_AEGTS</name>
<feature type="region of interest" description="Disordered" evidence="1">
    <location>
        <begin position="1127"/>
        <end position="1148"/>
    </location>
</feature>
<proteinExistence type="predicted"/>
<organism evidence="2 3">
    <name type="scientific">Aegilops tauschii subsp. strangulata</name>
    <name type="common">Goatgrass</name>
    <dbReference type="NCBI Taxonomy" id="200361"/>
    <lineage>
        <taxon>Eukaryota</taxon>
        <taxon>Viridiplantae</taxon>
        <taxon>Streptophyta</taxon>
        <taxon>Embryophyta</taxon>
        <taxon>Tracheophyta</taxon>
        <taxon>Spermatophyta</taxon>
        <taxon>Magnoliopsida</taxon>
        <taxon>Liliopsida</taxon>
        <taxon>Poales</taxon>
        <taxon>Poaceae</taxon>
        <taxon>BOP clade</taxon>
        <taxon>Pooideae</taxon>
        <taxon>Triticodae</taxon>
        <taxon>Triticeae</taxon>
        <taxon>Triticinae</taxon>
        <taxon>Aegilops</taxon>
    </lineage>
</organism>
<feature type="region of interest" description="Disordered" evidence="1">
    <location>
        <begin position="1161"/>
        <end position="1182"/>
    </location>
</feature>
<accession>A0A453J6A7</accession>
<feature type="region of interest" description="Disordered" evidence="1">
    <location>
        <begin position="989"/>
        <end position="1009"/>
    </location>
</feature>
<reference evidence="3" key="1">
    <citation type="journal article" date="2014" name="Science">
        <title>Ancient hybridizations among the ancestral genomes of bread wheat.</title>
        <authorList>
            <consortium name="International Wheat Genome Sequencing Consortium,"/>
            <person name="Marcussen T."/>
            <person name="Sandve S.R."/>
            <person name="Heier L."/>
            <person name="Spannagl M."/>
            <person name="Pfeifer M."/>
            <person name="Jakobsen K.S."/>
            <person name="Wulff B.B."/>
            <person name="Steuernagel B."/>
            <person name="Mayer K.F."/>
            <person name="Olsen O.A."/>
        </authorList>
    </citation>
    <scope>NUCLEOTIDE SEQUENCE [LARGE SCALE GENOMIC DNA]</scope>
    <source>
        <strain evidence="3">cv. AL8/78</strain>
    </source>
</reference>
<feature type="region of interest" description="Disordered" evidence="1">
    <location>
        <begin position="377"/>
        <end position="428"/>
    </location>
</feature>
<feature type="compositionally biased region" description="Polar residues" evidence="1">
    <location>
        <begin position="572"/>
        <end position="581"/>
    </location>
</feature>
<reference evidence="2" key="3">
    <citation type="journal article" date="2017" name="Nature">
        <title>Genome sequence of the progenitor of the wheat D genome Aegilops tauschii.</title>
        <authorList>
            <person name="Luo M.C."/>
            <person name="Gu Y.Q."/>
            <person name="Puiu D."/>
            <person name="Wang H."/>
            <person name="Twardziok S.O."/>
            <person name="Deal K.R."/>
            <person name="Huo N."/>
            <person name="Zhu T."/>
            <person name="Wang L."/>
            <person name="Wang Y."/>
            <person name="McGuire P.E."/>
            <person name="Liu S."/>
            <person name="Long H."/>
            <person name="Ramasamy R.K."/>
            <person name="Rodriguez J.C."/>
            <person name="Van S.L."/>
            <person name="Yuan L."/>
            <person name="Wang Z."/>
            <person name="Xia Z."/>
            <person name="Xiao L."/>
            <person name="Anderson O.D."/>
            <person name="Ouyang S."/>
            <person name="Liang Y."/>
            <person name="Zimin A.V."/>
            <person name="Pertea G."/>
            <person name="Qi P."/>
            <person name="Bennetzen J.L."/>
            <person name="Dai X."/>
            <person name="Dawson M.W."/>
            <person name="Muller H.G."/>
            <person name="Kugler K."/>
            <person name="Rivarola-Duarte L."/>
            <person name="Spannagl M."/>
            <person name="Mayer K.F.X."/>
            <person name="Lu F.H."/>
            <person name="Bevan M.W."/>
            <person name="Leroy P."/>
            <person name="Li P."/>
            <person name="You F.M."/>
            <person name="Sun Q."/>
            <person name="Liu Z."/>
            <person name="Lyons E."/>
            <person name="Wicker T."/>
            <person name="Salzberg S.L."/>
            <person name="Devos K.M."/>
            <person name="Dvorak J."/>
        </authorList>
    </citation>
    <scope>NUCLEOTIDE SEQUENCE [LARGE SCALE GENOMIC DNA]</scope>
    <source>
        <strain evidence="2">cv. AL8/78</strain>
    </source>
</reference>
<reference evidence="2" key="5">
    <citation type="journal article" date="2021" name="G3 (Bethesda)">
        <title>Aegilops tauschii genome assembly Aet v5.0 features greater sequence contiguity and improved annotation.</title>
        <authorList>
            <person name="Wang L."/>
            <person name="Zhu T."/>
            <person name="Rodriguez J.C."/>
            <person name="Deal K.R."/>
            <person name="Dubcovsky J."/>
            <person name="McGuire P.E."/>
            <person name="Lux T."/>
            <person name="Spannagl M."/>
            <person name="Mayer K.F.X."/>
            <person name="Baldrich P."/>
            <person name="Meyers B.C."/>
            <person name="Huo N."/>
            <person name="Gu Y.Q."/>
            <person name="Zhou H."/>
            <person name="Devos K.M."/>
            <person name="Bennetzen J.L."/>
            <person name="Unver T."/>
            <person name="Budak H."/>
            <person name="Gulick P.J."/>
            <person name="Galiba G."/>
            <person name="Kalapos B."/>
            <person name="Nelson D.R."/>
            <person name="Li P."/>
            <person name="You F.M."/>
            <person name="Luo M.C."/>
            <person name="Dvorak J."/>
        </authorList>
    </citation>
    <scope>NUCLEOTIDE SEQUENCE [LARGE SCALE GENOMIC DNA]</scope>
    <source>
        <strain evidence="2">cv. AL8/78</strain>
    </source>
</reference>
<reference evidence="3" key="2">
    <citation type="journal article" date="2017" name="Nat. Plants">
        <title>The Aegilops tauschii genome reveals multiple impacts of transposons.</title>
        <authorList>
            <person name="Zhao G."/>
            <person name="Zou C."/>
            <person name="Li K."/>
            <person name="Wang K."/>
            <person name="Li T."/>
            <person name="Gao L."/>
            <person name="Zhang X."/>
            <person name="Wang H."/>
            <person name="Yang Z."/>
            <person name="Liu X."/>
            <person name="Jiang W."/>
            <person name="Mao L."/>
            <person name="Kong X."/>
            <person name="Jiao Y."/>
            <person name="Jia J."/>
        </authorList>
    </citation>
    <scope>NUCLEOTIDE SEQUENCE [LARGE SCALE GENOMIC DNA]</scope>
    <source>
        <strain evidence="3">cv. AL8/78</strain>
    </source>
</reference>
<keyword evidence="3" id="KW-1185">Reference proteome</keyword>
<feature type="region of interest" description="Disordered" evidence="1">
    <location>
        <begin position="477"/>
        <end position="498"/>
    </location>
</feature>
<dbReference type="Proteomes" id="UP000015105">
    <property type="component" value="Chromosome 4D"/>
</dbReference>
<feature type="region of interest" description="Disordered" evidence="1">
    <location>
        <begin position="23"/>
        <end position="137"/>
    </location>
</feature>
<dbReference type="STRING" id="200361.A0A453J6A7"/>
<dbReference type="EnsemblPlants" id="AET4Gv20811900.4">
    <property type="protein sequence ID" value="AET4Gv20811900.4"/>
    <property type="gene ID" value="AET4Gv20811900"/>
</dbReference>
<dbReference type="PANTHER" id="PTHR34361">
    <property type="entry name" value="OS08G0157800 PROTEIN"/>
    <property type="match status" value="1"/>
</dbReference>
<evidence type="ECO:0000313" key="2">
    <source>
        <dbReference type="EnsemblPlants" id="AET4Gv20811900.4"/>
    </source>
</evidence>
<feature type="compositionally biased region" description="Pro residues" evidence="1">
    <location>
        <begin position="125"/>
        <end position="137"/>
    </location>
</feature>